<keyword evidence="1" id="KW-0472">Membrane</keyword>
<evidence type="ECO:0000313" key="2">
    <source>
        <dbReference type="EMBL" id="VDO66846.1"/>
    </source>
</evidence>
<accession>A0A183JF42</accession>
<reference evidence="4" key="1">
    <citation type="submission" date="2016-06" db="UniProtKB">
        <authorList>
            <consortium name="WormBaseParasite"/>
        </authorList>
    </citation>
    <scope>IDENTIFICATION</scope>
</reference>
<keyword evidence="3" id="KW-1185">Reference proteome</keyword>
<protein>
    <submittedName>
        <fullName evidence="2 4">Uncharacterized protein</fullName>
    </submittedName>
</protein>
<evidence type="ECO:0000313" key="4">
    <source>
        <dbReference type="WBParaSite" id="SCUD_0000130601-mRNA-1"/>
    </source>
</evidence>
<evidence type="ECO:0000256" key="1">
    <source>
        <dbReference type="SAM" id="Phobius"/>
    </source>
</evidence>
<keyword evidence="1" id="KW-1133">Transmembrane helix</keyword>
<feature type="transmembrane region" description="Helical" evidence="1">
    <location>
        <begin position="12"/>
        <end position="30"/>
    </location>
</feature>
<name>A0A183JF42_9TREM</name>
<dbReference type="AlphaFoldDB" id="A0A183JF42"/>
<dbReference type="Proteomes" id="UP000279833">
    <property type="component" value="Unassembled WGS sequence"/>
</dbReference>
<reference evidence="2 3" key="2">
    <citation type="submission" date="2018-11" db="EMBL/GenBank/DDBJ databases">
        <authorList>
            <consortium name="Pathogen Informatics"/>
        </authorList>
    </citation>
    <scope>NUCLEOTIDE SEQUENCE [LARGE SCALE GENOMIC DNA]</scope>
    <source>
        <strain evidence="2">Dakar</strain>
        <strain evidence="3">Dakar, Senegal</strain>
    </source>
</reference>
<proteinExistence type="predicted"/>
<organism evidence="4">
    <name type="scientific">Schistosoma curassoni</name>
    <dbReference type="NCBI Taxonomy" id="6186"/>
    <lineage>
        <taxon>Eukaryota</taxon>
        <taxon>Metazoa</taxon>
        <taxon>Spiralia</taxon>
        <taxon>Lophotrochozoa</taxon>
        <taxon>Platyhelminthes</taxon>
        <taxon>Trematoda</taxon>
        <taxon>Digenea</taxon>
        <taxon>Strigeidida</taxon>
        <taxon>Schistosomatoidea</taxon>
        <taxon>Schistosomatidae</taxon>
        <taxon>Schistosoma</taxon>
    </lineage>
</organism>
<dbReference type="WBParaSite" id="SCUD_0000130601-mRNA-1">
    <property type="protein sequence ID" value="SCUD_0000130601-mRNA-1"/>
    <property type="gene ID" value="SCUD_0000130601"/>
</dbReference>
<keyword evidence="1" id="KW-0812">Transmembrane</keyword>
<sequence>MLMPSLNCLYFLHFPKMIIVFLHQLILVLSL</sequence>
<gene>
    <name evidence="2" type="ORF">SCUD_LOCUS1307</name>
</gene>
<evidence type="ECO:0000313" key="3">
    <source>
        <dbReference type="Proteomes" id="UP000279833"/>
    </source>
</evidence>
<dbReference type="EMBL" id="UZAK01001024">
    <property type="protein sequence ID" value="VDO66846.1"/>
    <property type="molecule type" value="Genomic_DNA"/>
</dbReference>